<feature type="transmembrane region" description="Helical" evidence="1">
    <location>
        <begin position="152"/>
        <end position="170"/>
    </location>
</feature>
<dbReference type="Pfam" id="PF13803">
    <property type="entry name" value="DUF4184"/>
    <property type="match status" value="1"/>
</dbReference>
<feature type="transmembrane region" description="Helical" evidence="1">
    <location>
        <begin position="210"/>
        <end position="234"/>
    </location>
</feature>
<dbReference type="OrthoDB" id="8481923at2"/>
<feature type="transmembrane region" description="Helical" evidence="1">
    <location>
        <begin position="102"/>
        <end position="119"/>
    </location>
</feature>
<evidence type="ECO:0000256" key="1">
    <source>
        <dbReference type="SAM" id="Phobius"/>
    </source>
</evidence>
<keyword evidence="1" id="KW-0472">Membrane</keyword>
<reference evidence="2 3" key="1">
    <citation type="submission" date="2017-02" db="EMBL/GenBank/DDBJ databases">
        <authorList>
            <person name="Peterson S.W."/>
        </authorList>
    </citation>
    <scope>NUCLEOTIDE SEQUENCE [LARGE SCALE GENOMIC DNA]</scope>
    <source>
        <strain evidence="2 3">DSM 22323</strain>
    </source>
</reference>
<evidence type="ECO:0000313" key="3">
    <source>
        <dbReference type="Proteomes" id="UP000191112"/>
    </source>
</evidence>
<sequence>MPFTFSHPAITLPFKRWFSTTGLVVGSMSPDFEYFLKMNLENQHGHTFAGIFYFDLMISLLLCFLYHNIIRDALIRNLPSFLNSRFNYVIDFSWNDYFKKNWFLIMLSIIIGAFSHIFWDSFTHDTGFFVEKIPFLQEVLKVGSFRIPVFKILQHVSTFVGAMIIMFYIFKKPLGKSNSMFFNVGFWFAAFVVSIIVILVRLSYLSFNLGIGNLIVTIIPSMFLGVLFSSLLNLKRITN</sequence>
<evidence type="ECO:0008006" key="4">
    <source>
        <dbReference type="Google" id="ProtNLM"/>
    </source>
</evidence>
<organism evidence="2 3">
    <name type="scientific">Soonwooa buanensis</name>
    <dbReference type="NCBI Taxonomy" id="619805"/>
    <lineage>
        <taxon>Bacteria</taxon>
        <taxon>Pseudomonadati</taxon>
        <taxon>Bacteroidota</taxon>
        <taxon>Flavobacteriia</taxon>
        <taxon>Flavobacteriales</taxon>
        <taxon>Weeksellaceae</taxon>
        <taxon>Chryseobacterium group</taxon>
        <taxon>Soonwooa</taxon>
    </lineage>
</organism>
<keyword evidence="1" id="KW-1133">Transmembrane helix</keyword>
<name>A0A1T5EUP5_9FLAO</name>
<keyword evidence="1" id="KW-0812">Transmembrane</keyword>
<accession>A0A1T5EUP5</accession>
<keyword evidence="3" id="KW-1185">Reference proteome</keyword>
<dbReference type="InterPro" id="IPR025238">
    <property type="entry name" value="DUF4184"/>
</dbReference>
<feature type="transmembrane region" description="Helical" evidence="1">
    <location>
        <begin position="47"/>
        <end position="66"/>
    </location>
</feature>
<dbReference type="RefSeq" id="WP_079666831.1">
    <property type="nucleotide sequence ID" value="NZ_FUYZ01000004.1"/>
</dbReference>
<dbReference type="EMBL" id="FUYZ01000004">
    <property type="protein sequence ID" value="SKB87663.1"/>
    <property type="molecule type" value="Genomic_DNA"/>
</dbReference>
<protein>
    <recommendedName>
        <fullName evidence="4">DUF4184 family protein</fullName>
    </recommendedName>
</protein>
<proteinExistence type="predicted"/>
<evidence type="ECO:0000313" key="2">
    <source>
        <dbReference type="EMBL" id="SKB87663.1"/>
    </source>
</evidence>
<dbReference type="AlphaFoldDB" id="A0A1T5EUP5"/>
<dbReference type="Proteomes" id="UP000191112">
    <property type="component" value="Unassembled WGS sequence"/>
</dbReference>
<feature type="transmembrane region" description="Helical" evidence="1">
    <location>
        <begin position="182"/>
        <end position="204"/>
    </location>
</feature>
<dbReference type="STRING" id="619805.SAMN05660477_01585"/>
<gene>
    <name evidence="2" type="ORF">SAMN05660477_01585</name>
</gene>